<feature type="region of interest" description="Disordered" evidence="4">
    <location>
        <begin position="448"/>
        <end position="475"/>
    </location>
</feature>
<dbReference type="PANTHER" id="PTHR24198">
    <property type="entry name" value="ANKYRIN REPEAT AND PROTEIN KINASE DOMAIN-CONTAINING PROTEIN"/>
    <property type="match status" value="1"/>
</dbReference>
<feature type="compositionally biased region" description="Low complexity" evidence="4">
    <location>
        <begin position="563"/>
        <end position="574"/>
    </location>
</feature>
<keyword evidence="2 3" id="KW-0040">ANK repeat</keyword>
<dbReference type="SUPFAM" id="SSF49899">
    <property type="entry name" value="Concanavalin A-like lectins/glucanases"/>
    <property type="match status" value="1"/>
</dbReference>
<dbReference type="Proteomes" id="UP000024837">
    <property type="component" value="Unassembled WGS sequence"/>
</dbReference>
<dbReference type="PANTHER" id="PTHR24198:SF165">
    <property type="entry name" value="ANKYRIN REPEAT-CONTAINING PROTEIN-RELATED"/>
    <property type="match status" value="1"/>
</dbReference>
<dbReference type="EMBL" id="KI966437">
    <property type="protein sequence ID" value="EWC44641.1"/>
    <property type="molecule type" value="Genomic_DNA"/>
</dbReference>
<dbReference type="Pfam" id="PF00622">
    <property type="entry name" value="SPRY"/>
    <property type="match status" value="1"/>
</dbReference>
<keyword evidence="7" id="KW-1185">Reference proteome</keyword>
<dbReference type="Pfam" id="PF24883">
    <property type="entry name" value="NPHP3_N"/>
    <property type="match status" value="1"/>
</dbReference>
<dbReference type="Gene3D" id="2.60.120.920">
    <property type="match status" value="1"/>
</dbReference>
<dbReference type="InterPro" id="IPR002110">
    <property type="entry name" value="Ankyrin_rpt"/>
</dbReference>
<dbReference type="InterPro" id="IPR036770">
    <property type="entry name" value="Ankyrin_rpt-contain_sf"/>
</dbReference>
<feature type="compositionally biased region" description="Acidic residues" evidence="4">
    <location>
        <begin position="964"/>
        <end position="1033"/>
    </location>
</feature>
<dbReference type="InterPro" id="IPR044736">
    <property type="entry name" value="Gid1/RanBPM/SPLA_SPRY"/>
</dbReference>
<dbReference type="InterPro" id="IPR027417">
    <property type="entry name" value="P-loop_NTPase"/>
</dbReference>
<accession>W7HKW5</accession>
<keyword evidence="1" id="KW-0677">Repeat</keyword>
<evidence type="ECO:0000256" key="3">
    <source>
        <dbReference type="PROSITE-ProRule" id="PRU00023"/>
    </source>
</evidence>
<feature type="region of interest" description="Disordered" evidence="4">
    <location>
        <begin position="546"/>
        <end position="591"/>
    </location>
</feature>
<feature type="repeat" description="ANK" evidence="3">
    <location>
        <begin position="1275"/>
        <end position="1314"/>
    </location>
</feature>
<gene>
    <name evidence="6" type="ORF">DRE_06630</name>
</gene>
<feature type="region of interest" description="Disordered" evidence="4">
    <location>
        <begin position="750"/>
        <end position="790"/>
    </location>
</feature>
<dbReference type="Pfam" id="PF24809">
    <property type="entry name" value="DUF7708"/>
    <property type="match status" value="1"/>
</dbReference>
<evidence type="ECO:0000313" key="6">
    <source>
        <dbReference type="EMBL" id="EWC44641.1"/>
    </source>
</evidence>
<dbReference type="Gene3D" id="3.40.50.300">
    <property type="entry name" value="P-loop containing nucleotide triphosphate hydrolases"/>
    <property type="match status" value="1"/>
</dbReference>
<dbReference type="SUPFAM" id="SSF52540">
    <property type="entry name" value="P-loop containing nucleoside triphosphate hydrolases"/>
    <property type="match status" value="1"/>
</dbReference>
<dbReference type="Pfam" id="PF12796">
    <property type="entry name" value="Ank_2"/>
    <property type="match status" value="1"/>
</dbReference>
<name>W7HKW5_9PEZI</name>
<dbReference type="PROSITE" id="PS50088">
    <property type="entry name" value="ANK_REPEAT"/>
    <property type="match status" value="3"/>
</dbReference>
<feature type="compositionally biased region" description="Basic and acidic residues" evidence="4">
    <location>
        <begin position="759"/>
        <end position="777"/>
    </location>
</feature>
<feature type="repeat" description="ANK" evidence="3">
    <location>
        <begin position="1477"/>
        <end position="1509"/>
    </location>
</feature>
<dbReference type="InterPro" id="IPR043136">
    <property type="entry name" value="B30.2/SPRY_sf"/>
</dbReference>
<dbReference type="HOGENOM" id="CLU_002709_0_0_1"/>
<dbReference type="SUPFAM" id="SSF48403">
    <property type="entry name" value="Ankyrin repeat"/>
    <property type="match status" value="2"/>
</dbReference>
<dbReference type="InterPro" id="IPR056884">
    <property type="entry name" value="NPHP3-like_N"/>
</dbReference>
<dbReference type="InterPro" id="IPR003877">
    <property type="entry name" value="SPRY_dom"/>
</dbReference>
<proteinExistence type="predicted"/>
<evidence type="ECO:0000313" key="7">
    <source>
        <dbReference type="Proteomes" id="UP000024837"/>
    </source>
</evidence>
<evidence type="ECO:0000256" key="1">
    <source>
        <dbReference type="ARBA" id="ARBA00022737"/>
    </source>
</evidence>
<sequence>MAISGDAHTPQPDSPCWAKAKVLFLENLTASKKRPSQESIDRFLREDFRLDKAIAKCQTLKASAENQYSKSKGARVVGKLLEVLVAVKEVADPFLQFAPESVSIAWSAVSFLIQVGASDIENCGLIAEACTSIATVILNCRLYETRYAQTDAFNAGDRDVEGNIINAIPDLLVLVLDFSWYTQNRLSENKILRSFKETFNPKLKDKYEEIQEGYKKLRTVAGDAFQERVMDVMDHVSKRSEELRKILFPALEDIRSKLEDITDIKQILTEREIREQFLRTRASLNPTEIHEQQLNIILNPLSHETDSLCQWLFRNSNYIRWETDSARKAVDAPRSADHLHKTVDHQQRLENTQNAENEDAQEAEKHLRVCYIKGRPGFGKSVTVACALRRLSKPERKSTVCYFFFRKGDEATEGTRQAMVSLASQLFSEKTASSRTEMEKFNHVMKRIRENSETETSAQEEASESGSGGNGPLSNSTLKKLIEELGKAHGKPIYLAIDAIDECVDHEAEGLVPWLLELARSTESNFKILFSSRDSLNLESHLGEGESIDKIGTGSDADNDGPSNSSASSETTGSDDGKEDSDELDAGSDAGTAATEWDDSIMFMVTEKTNSADMKEYLTSSLKRLVMRRMTNYKFGNARSIDVSPMVAGIKKKANGMFTYSAMVIASLGQPSPLSLSERLRRLPDGMDELYQRRLESLTTEERKLVTLALKRIVWTYGDVSTVEIAEQFKQMYECDKTEDSDDHYILQEDENEADENEVDKNEVNGDLGKDDDKNPDDPNQYEETAKLEPVLDGPAISIVDVDEEKEDEEGLGAWQKTMNETMQNPEIADTIYHLEQAGRDFFQFSADRKYIDVIHKSVRDWVENESRKAAERDSNTVLLSSLFAWDDKDQTLKLTLPIPGSLLHSQGNVVDFQSERDCHLDIALRIMRVLNNREFQDLYMPDYSDFVDPSGEGENGEGKEDEGKEEGEEDGEEGEGKEEDEEEGKGGELGEEGEEGEKGEEGGEEGEGEGEDTQADEEESRPESEAGSEDGGNDGASTNGTALPGDFAAMTLTSNRQQHRYEVLQWGRHLKRLQELFPPADRVGQRWDALWQEIRKFVEPATFKRWSIQYIQAIWGQSLEDSIEAVMLPIHTAAFLGLTMVVEDLLTTLGHNPNLIDDDGDSPIHGAYANPDMVELLLKHGADITLRGTFGKTVFQMAMSIAEFRKLGIDLESGTVKDIIRVAKLLIEAGADVNDASGMSKGTPPFHFAIAAGDLELFNLFMKHEVDVKATDVNSETALHKVFIQSSTATQEDRFTMAKALIDAGADVNAQDIQSTMPLFTAVQWQNKQGVRLLLEHDPDISDEDVRGFQAIHEAACPDSYKDDETAIEIIDLLLAKGADLKASTKSGATPLFLALAQARLGVMEALIKRILDRENGSKEQLIRKDFDGDNLLHFAARIPSDADKPDIRIKAVDLIGKYLTKEEMDTLLEQTESNMSFTPLLVAAGMGHTDLVKLYSSMGSNIHAEGTDGDNVLHLLYQHWVLDSLYGEKPEETEALEEMLVSLLDSTPELLKGNGTEYLRRAIERWAAPLIRALIKAGVDPLAEDESGWNCFDLAIASGLMFEVSDKLVTSIAEYKTSIFPNKEFKGPTKLSSVKKSDHLHLSEDCLTVKEDTLPPANGEDDDVEAATIYADAPVPPKEDLFYFETSITFNNESSNYIAIGLVADPRPTDRIPGLRNTGAVGYALHGNDGYGYYSREEMPYVLGSGSNEFMNGDTIGCGWNKVAGEIFYTKNGEYIDVAWSQVPVVQLWPAIGSKAEFEAKVNFGAEPFKWNGWEKMRRQSEVRGLGE</sequence>
<organism evidence="6 7">
    <name type="scientific">Drechslerella stenobrocha 248</name>
    <dbReference type="NCBI Taxonomy" id="1043628"/>
    <lineage>
        <taxon>Eukaryota</taxon>
        <taxon>Fungi</taxon>
        <taxon>Dikarya</taxon>
        <taxon>Ascomycota</taxon>
        <taxon>Pezizomycotina</taxon>
        <taxon>Orbiliomycetes</taxon>
        <taxon>Orbiliales</taxon>
        <taxon>Orbiliaceae</taxon>
        <taxon>Drechslerella</taxon>
    </lineage>
</organism>
<feature type="domain" description="B30.2/SPRY" evidence="5">
    <location>
        <begin position="1611"/>
        <end position="1811"/>
    </location>
</feature>
<reference evidence="6 7" key="1">
    <citation type="submission" date="2013-05" db="EMBL/GenBank/DDBJ databases">
        <title>Drechslerella stenobrocha genome reveals carnivorous origination and mechanical trapping mechanism of predatory fungi.</title>
        <authorList>
            <person name="Liu X."/>
            <person name="Zhang W."/>
            <person name="Liu K."/>
        </authorList>
    </citation>
    <scope>NUCLEOTIDE SEQUENCE [LARGE SCALE GENOMIC DNA]</scope>
    <source>
        <strain evidence="6 7">248</strain>
    </source>
</reference>
<dbReference type="SMART" id="SM00248">
    <property type="entry name" value="ANK"/>
    <property type="match status" value="8"/>
</dbReference>
<evidence type="ECO:0000259" key="5">
    <source>
        <dbReference type="PROSITE" id="PS50188"/>
    </source>
</evidence>
<dbReference type="InterPro" id="IPR001870">
    <property type="entry name" value="B30.2/SPRY"/>
</dbReference>
<dbReference type="PROSITE" id="PS50297">
    <property type="entry name" value="ANK_REP_REGION"/>
    <property type="match status" value="1"/>
</dbReference>
<feature type="repeat" description="ANK" evidence="3">
    <location>
        <begin position="1242"/>
        <end position="1274"/>
    </location>
</feature>
<dbReference type="Pfam" id="PF00023">
    <property type="entry name" value="Ank"/>
    <property type="match status" value="1"/>
</dbReference>
<evidence type="ECO:0000256" key="2">
    <source>
        <dbReference type="ARBA" id="ARBA00023043"/>
    </source>
</evidence>
<dbReference type="PROSITE" id="PS50188">
    <property type="entry name" value="B302_SPRY"/>
    <property type="match status" value="1"/>
</dbReference>
<dbReference type="OrthoDB" id="341259at2759"/>
<dbReference type="InterPro" id="IPR056125">
    <property type="entry name" value="DUF7708"/>
</dbReference>
<dbReference type="InterPro" id="IPR013320">
    <property type="entry name" value="ConA-like_dom_sf"/>
</dbReference>
<protein>
    <recommendedName>
        <fullName evidence="5">B30.2/SPRY domain-containing protein</fullName>
    </recommendedName>
</protein>
<dbReference type="Gene3D" id="1.25.40.20">
    <property type="entry name" value="Ankyrin repeat-containing domain"/>
    <property type="match status" value="4"/>
</dbReference>
<evidence type="ECO:0000256" key="4">
    <source>
        <dbReference type="SAM" id="MobiDB-lite"/>
    </source>
</evidence>
<dbReference type="CDD" id="cd12885">
    <property type="entry name" value="SPRY_RanBP_like"/>
    <property type="match status" value="1"/>
</dbReference>
<feature type="region of interest" description="Disordered" evidence="4">
    <location>
        <begin position="942"/>
        <end position="1047"/>
    </location>
</feature>
<feature type="compositionally biased region" description="Acidic residues" evidence="4">
    <location>
        <begin position="577"/>
        <end position="586"/>
    </location>
</feature>